<comment type="similarity">
    <text evidence="3">In the N-terminal section; belongs to the NADH:flavin oxidoreductase/NADH oxidase family.</text>
</comment>
<keyword evidence="7" id="KW-0560">Oxidoreductase</keyword>
<keyword evidence="8" id="KW-0408">Iron</keyword>
<comment type="caution">
    <text evidence="12">The sequence shown here is derived from an EMBL/GenBank/DDBJ whole genome shotgun (WGS) entry which is preliminary data.</text>
</comment>
<dbReference type="InterPro" id="IPR023753">
    <property type="entry name" value="FAD/NAD-binding_dom"/>
</dbReference>
<dbReference type="SUPFAM" id="SSF51905">
    <property type="entry name" value="FAD/NAD(P)-binding domain"/>
    <property type="match status" value="1"/>
</dbReference>
<keyword evidence="4" id="KW-0285">Flavoprotein</keyword>
<dbReference type="PRINTS" id="PR00411">
    <property type="entry name" value="PNDRDTASEI"/>
</dbReference>
<dbReference type="Pfam" id="PF07992">
    <property type="entry name" value="Pyr_redox_2"/>
    <property type="match status" value="1"/>
</dbReference>
<evidence type="ECO:0000256" key="9">
    <source>
        <dbReference type="ARBA" id="ARBA00023014"/>
    </source>
</evidence>
<dbReference type="InterPro" id="IPR013785">
    <property type="entry name" value="Aldolase_TIM"/>
</dbReference>
<dbReference type="PANTHER" id="PTHR42917">
    <property type="entry name" value="2,4-DIENOYL-COA REDUCTASE"/>
    <property type="match status" value="1"/>
</dbReference>
<evidence type="ECO:0000259" key="10">
    <source>
        <dbReference type="Pfam" id="PF00724"/>
    </source>
</evidence>
<accession>A0A9D2KM67</accession>
<evidence type="ECO:0000256" key="2">
    <source>
        <dbReference type="ARBA" id="ARBA00001966"/>
    </source>
</evidence>
<dbReference type="Gene3D" id="3.40.50.720">
    <property type="entry name" value="NAD(P)-binding Rossmann-like Domain"/>
    <property type="match status" value="1"/>
</dbReference>
<evidence type="ECO:0000256" key="6">
    <source>
        <dbReference type="ARBA" id="ARBA00022723"/>
    </source>
</evidence>
<keyword evidence="9" id="KW-0411">Iron-sulfur</keyword>
<dbReference type="GO" id="GO:0016491">
    <property type="term" value="F:oxidoreductase activity"/>
    <property type="evidence" value="ECO:0007669"/>
    <property type="project" value="UniProtKB-KW"/>
</dbReference>
<dbReference type="AlphaFoldDB" id="A0A9D2KM67"/>
<dbReference type="Pfam" id="PF00724">
    <property type="entry name" value="Oxidored_FMN"/>
    <property type="match status" value="1"/>
</dbReference>
<dbReference type="GO" id="GO:0051536">
    <property type="term" value="F:iron-sulfur cluster binding"/>
    <property type="evidence" value="ECO:0007669"/>
    <property type="project" value="UniProtKB-KW"/>
</dbReference>
<reference evidence="12" key="2">
    <citation type="submission" date="2021-04" db="EMBL/GenBank/DDBJ databases">
        <authorList>
            <person name="Gilroy R."/>
        </authorList>
    </citation>
    <scope>NUCLEOTIDE SEQUENCE</scope>
    <source>
        <strain evidence="12">CHK186-16707</strain>
    </source>
</reference>
<evidence type="ECO:0000313" key="13">
    <source>
        <dbReference type="Proteomes" id="UP000824225"/>
    </source>
</evidence>
<proteinExistence type="inferred from homology"/>
<dbReference type="SUPFAM" id="SSF51395">
    <property type="entry name" value="FMN-linked oxidoreductases"/>
    <property type="match status" value="1"/>
</dbReference>
<reference evidence="12" key="1">
    <citation type="journal article" date="2021" name="PeerJ">
        <title>Extensive microbial diversity within the chicken gut microbiome revealed by metagenomics and culture.</title>
        <authorList>
            <person name="Gilroy R."/>
            <person name="Ravi A."/>
            <person name="Getino M."/>
            <person name="Pursley I."/>
            <person name="Horton D.L."/>
            <person name="Alikhan N.F."/>
            <person name="Baker D."/>
            <person name="Gharbi K."/>
            <person name="Hall N."/>
            <person name="Watson M."/>
            <person name="Adriaenssens E.M."/>
            <person name="Foster-Nyarko E."/>
            <person name="Jarju S."/>
            <person name="Secka A."/>
            <person name="Antonio M."/>
            <person name="Oren A."/>
            <person name="Chaudhuri R.R."/>
            <person name="La Ragione R."/>
            <person name="Hildebrand F."/>
            <person name="Pallen M.J."/>
        </authorList>
    </citation>
    <scope>NUCLEOTIDE SEQUENCE</scope>
    <source>
        <strain evidence="12">CHK186-16707</strain>
    </source>
</reference>
<dbReference type="PRINTS" id="PR00368">
    <property type="entry name" value="FADPNR"/>
</dbReference>
<evidence type="ECO:0000256" key="7">
    <source>
        <dbReference type="ARBA" id="ARBA00023002"/>
    </source>
</evidence>
<keyword evidence="5" id="KW-0288">FMN</keyword>
<comment type="cofactor">
    <cofactor evidence="1">
        <name>FMN</name>
        <dbReference type="ChEBI" id="CHEBI:58210"/>
    </cofactor>
</comment>
<dbReference type="EMBL" id="DXAN01000006">
    <property type="protein sequence ID" value="HJA08223.1"/>
    <property type="molecule type" value="Genomic_DNA"/>
</dbReference>
<evidence type="ECO:0000256" key="1">
    <source>
        <dbReference type="ARBA" id="ARBA00001917"/>
    </source>
</evidence>
<evidence type="ECO:0000313" key="12">
    <source>
        <dbReference type="EMBL" id="HJA08223.1"/>
    </source>
</evidence>
<gene>
    <name evidence="12" type="ORF">H9962_03405</name>
</gene>
<organism evidence="12 13">
    <name type="scientific">Candidatus Mailhella merdigallinarum</name>
    <dbReference type="NCBI Taxonomy" id="2838658"/>
    <lineage>
        <taxon>Bacteria</taxon>
        <taxon>Pseudomonadati</taxon>
        <taxon>Thermodesulfobacteriota</taxon>
        <taxon>Desulfovibrionia</taxon>
        <taxon>Desulfovibrionales</taxon>
        <taxon>Desulfovibrionaceae</taxon>
        <taxon>Mailhella</taxon>
    </lineage>
</organism>
<dbReference type="InterPro" id="IPR036188">
    <property type="entry name" value="FAD/NAD-bd_sf"/>
</dbReference>
<sequence length="642" mass="70025">MNSIKKLLEPGRIGNLELKNRVIYSAMDLRSTDRQGHISEEAALSLIERARHGVGLVSLPGVYPYQQEGAPHGKTISLQSDDFIPQFIPIVKKVHELDARIMVQIVARGTRIEGTNTAAGPSPVRFGYTSIIPRELTAEEIREHVSQFGDAARRAREAGIDAVEIHACTGKLISMFLSPYSNRRTDEYGGSTENRTRFLREIIADMRAKAGTDYPLSVRLTVDEMVPGGIDLEEGVRIAKLIAPLVDSVQPSVGTQERMWNISCCYFFPPAYLLPTTEAIKKVSPVPVIAMAKLGEPLTAEKALADGQADFISLGRPLLTDARWLEKAAAGDFASIRRCIGCVNCFTFNERREIQPARVSCTVNPEVLRETEYDIPAKAAVSRRVTVVGGGLAGMECARVLALRGHKVNLYEKSPALGGQWLVASHAPYKHEEKTYIPWLARELEKNGVTVHLNTKVTAAMLQESAQDEIILATGAVPRSLPLELPQPGPSLVQGNDIIMDCAKAGHRVVIIGGRYVGMECAVKLAGEGHHVSVVDAAAIGHDTNPRILGLYRNLMVEKGVYLYPDSPVLRFMDYGVDIAHLNSMLSLKADTIVLAVGTRPVNDLGPELDALGLKYRLIGDCRRIGDALYATRDGAEAAFAV</sequence>
<feature type="domain" description="FAD/NAD(P)-binding" evidence="11">
    <location>
        <begin position="384"/>
        <end position="616"/>
    </location>
</feature>
<dbReference type="CDD" id="cd02803">
    <property type="entry name" value="OYE_like_FMN_family"/>
    <property type="match status" value="1"/>
</dbReference>
<dbReference type="Gene3D" id="3.50.50.60">
    <property type="entry name" value="FAD/NAD(P)-binding domain"/>
    <property type="match status" value="1"/>
</dbReference>
<name>A0A9D2KM67_9BACT</name>
<evidence type="ECO:0000256" key="8">
    <source>
        <dbReference type="ARBA" id="ARBA00023004"/>
    </source>
</evidence>
<dbReference type="Proteomes" id="UP000824225">
    <property type="component" value="Unassembled WGS sequence"/>
</dbReference>
<dbReference type="Gene3D" id="3.20.20.70">
    <property type="entry name" value="Aldolase class I"/>
    <property type="match status" value="1"/>
</dbReference>
<dbReference type="InterPro" id="IPR051793">
    <property type="entry name" value="NADH:flavin_oxidoreductase"/>
</dbReference>
<evidence type="ECO:0000259" key="11">
    <source>
        <dbReference type="Pfam" id="PF07992"/>
    </source>
</evidence>
<evidence type="ECO:0000256" key="5">
    <source>
        <dbReference type="ARBA" id="ARBA00022643"/>
    </source>
</evidence>
<keyword evidence="6" id="KW-0479">Metal-binding</keyword>
<protein>
    <submittedName>
        <fullName evidence="12">NAD(P)/FAD-dependent oxidoreductase</fullName>
    </submittedName>
</protein>
<evidence type="ECO:0000256" key="4">
    <source>
        <dbReference type="ARBA" id="ARBA00022630"/>
    </source>
</evidence>
<dbReference type="PANTHER" id="PTHR42917:SF2">
    <property type="entry name" value="2,4-DIENOYL-COA REDUCTASE [(2E)-ENOYL-COA-PRODUCING]"/>
    <property type="match status" value="1"/>
</dbReference>
<feature type="domain" description="NADH:flavin oxidoreductase/NADH oxidase N-terminal" evidence="10">
    <location>
        <begin position="6"/>
        <end position="331"/>
    </location>
</feature>
<dbReference type="GO" id="GO:0010181">
    <property type="term" value="F:FMN binding"/>
    <property type="evidence" value="ECO:0007669"/>
    <property type="project" value="InterPro"/>
</dbReference>
<evidence type="ECO:0000256" key="3">
    <source>
        <dbReference type="ARBA" id="ARBA00011048"/>
    </source>
</evidence>
<comment type="cofactor">
    <cofactor evidence="2">
        <name>[4Fe-4S] cluster</name>
        <dbReference type="ChEBI" id="CHEBI:49883"/>
    </cofactor>
</comment>
<dbReference type="InterPro" id="IPR001155">
    <property type="entry name" value="OxRdtase_FMN_N"/>
</dbReference>
<dbReference type="GO" id="GO:0046872">
    <property type="term" value="F:metal ion binding"/>
    <property type="evidence" value="ECO:0007669"/>
    <property type="project" value="UniProtKB-KW"/>
</dbReference>